<comment type="caution">
    <text evidence="1">The sequence shown here is derived from an EMBL/GenBank/DDBJ whole genome shotgun (WGS) entry which is preliminary data.</text>
</comment>
<evidence type="ECO:0000313" key="2">
    <source>
        <dbReference type="Proteomes" id="UP000649799"/>
    </source>
</evidence>
<dbReference type="EMBL" id="JAANYN010000008">
    <property type="protein sequence ID" value="NHE58652.1"/>
    <property type="molecule type" value="Genomic_DNA"/>
</dbReference>
<sequence>MRKKILVPNDYSSIGNSPFLGIELPQALAEMNEIEKKELDRLWIKGLAKADETIKSKMPTAIRQLIKRLSVPNGYSSIGNSPFLGIELREPWL</sequence>
<dbReference type="Proteomes" id="UP000649799">
    <property type="component" value="Unassembled WGS sequence"/>
</dbReference>
<name>A0ABX0HDR9_9BACT</name>
<dbReference type="RefSeq" id="WP_166149246.1">
    <property type="nucleotide sequence ID" value="NZ_JAANYN010000008.1"/>
</dbReference>
<accession>A0ABX0HDR9</accession>
<proteinExistence type="predicted"/>
<keyword evidence="2" id="KW-1185">Reference proteome</keyword>
<evidence type="ECO:0000313" key="1">
    <source>
        <dbReference type="EMBL" id="NHE58652.1"/>
    </source>
</evidence>
<gene>
    <name evidence="1" type="ORF">G9Q97_17720</name>
</gene>
<organism evidence="1 2">
    <name type="scientific">Cyclobacterium plantarum</name>
    <dbReference type="NCBI Taxonomy" id="2716263"/>
    <lineage>
        <taxon>Bacteria</taxon>
        <taxon>Pseudomonadati</taxon>
        <taxon>Bacteroidota</taxon>
        <taxon>Cytophagia</taxon>
        <taxon>Cytophagales</taxon>
        <taxon>Cyclobacteriaceae</taxon>
        <taxon>Cyclobacterium</taxon>
    </lineage>
</organism>
<reference evidence="1 2" key="1">
    <citation type="submission" date="2020-03" db="EMBL/GenBank/DDBJ databases">
        <title>Cyclobacterium plantarum sp. nov., a marine bacterium isolated from a coastal-marine wetland.</title>
        <authorList>
            <person name="Sanchez-Porro C."/>
            <person name="Ventosa A."/>
            <person name="Amoozegar M."/>
        </authorList>
    </citation>
    <scope>NUCLEOTIDE SEQUENCE [LARGE SCALE GENOMIC DNA]</scope>
    <source>
        <strain evidence="1 2">GBPx2</strain>
    </source>
</reference>
<protein>
    <submittedName>
        <fullName evidence="1">Uncharacterized protein</fullName>
    </submittedName>
</protein>